<dbReference type="Gene3D" id="3.20.20.80">
    <property type="entry name" value="Glycosidases"/>
    <property type="match status" value="1"/>
</dbReference>
<gene>
    <name evidence="7" type="ORF">L3049_19745</name>
</gene>
<evidence type="ECO:0000313" key="8">
    <source>
        <dbReference type="Proteomes" id="UP001528920"/>
    </source>
</evidence>
<dbReference type="PANTHER" id="PTHR34983">
    <property type="entry name" value="ARABINOGALACTAN ENDO-BETA-1,4-GALACTANASE A"/>
    <property type="match status" value="1"/>
</dbReference>
<name>A0ABT5VXU1_9BACT</name>
<dbReference type="SUPFAM" id="SSF51445">
    <property type="entry name" value="(Trans)glycosidases"/>
    <property type="match status" value="1"/>
</dbReference>
<keyword evidence="5 6" id="KW-0326">Glycosidase</keyword>
<evidence type="ECO:0000313" key="7">
    <source>
        <dbReference type="EMBL" id="MDE5420231.1"/>
    </source>
</evidence>
<dbReference type="InterPro" id="IPR017853">
    <property type="entry name" value="GH"/>
</dbReference>
<comment type="similarity">
    <text evidence="2 6">Belongs to the glycosyl hydrolase 53 family.</text>
</comment>
<sequence length="335" mass="38242">MENEIISDANEFIRGVDMSFLPQMEENGVLYRDGNNNLDALQICKNNGVNTIRLRIWHSPTNNHSSLHEVKLLSSRIKALGLKVWLTVHYSDTWADPGKQDIPAVWKSLNFENLTDSVYHYTTEIMQEIKPDYIQIGNEINLGFLHPYGDGYNHKEQFISLLAKGIQAVRDHNSNTQIMLHYAGINKASSFFTDLTALDYDIIALSYYPIWHGKDLDQLATTLTNLNSQFGKKVLIAETAYPFTLEWNDWTNNIIGSNDQLIPEYLANPQGQKDFLLAIRKACKDNQTLGFCYWGAEWIAFDGPESKNGSSWENQALFDFNNTALPAFRAFNDEE</sequence>
<dbReference type="EC" id="3.2.1.89" evidence="3 6"/>
<evidence type="ECO:0000256" key="1">
    <source>
        <dbReference type="ARBA" id="ARBA00001695"/>
    </source>
</evidence>
<keyword evidence="4 6" id="KW-0378">Hydrolase</keyword>
<keyword evidence="8" id="KW-1185">Reference proteome</keyword>
<dbReference type="Pfam" id="PF07745">
    <property type="entry name" value="Glyco_hydro_53"/>
    <property type="match status" value="1"/>
</dbReference>
<dbReference type="EMBL" id="JAKJSC010000009">
    <property type="protein sequence ID" value="MDE5420231.1"/>
    <property type="molecule type" value="Genomic_DNA"/>
</dbReference>
<protein>
    <recommendedName>
        <fullName evidence="3 6">Arabinogalactan endo-beta-1,4-galactanase</fullName>
        <ecNumber evidence="3 6">3.2.1.89</ecNumber>
    </recommendedName>
</protein>
<reference evidence="7 8" key="1">
    <citation type="submission" date="2022-01" db="EMBL/GenBank/DDBJ databases">
        <title>Labilibaculum sp. nov, a marine bacterium isolated from Antarctica.</title>
        <authorList>
            <person name="Dai W."/>
        </authorList>
    </citation>
    <scope>NUCLEOTIDE SEQUENCE [LARGE SCALE GENOMIC DNA]</scope>
    <source>
        <strain evidence="7 8">DW002</strain>
    </source>
</reference>
<dbReference type="InterPro" id="IPR011683">
    <property type="entry name" value="Glyco_hydro_53"/>
</dbReference>
<comment type="catalytic activity">
    <reaction evidence="1 6">
        <text>The enzyme specifically hydrolyzes (1-&gt;4)-beta-D-galactosidic linkages in type I arabinogalactans.</text>
        <dbReference type="EC" id="3.2.1.89"/>
    </reaction>
</comment>
<evidence type="ECO:0000256" key="2">
    <source>
        <dbReference type="ARBA" id="ARBA00010687"/>
    </source>
</evidence>
<evidence type="ECO:0000256" key="5">
    <source>
        <dbReference type="ARBA" id="ARBA00023295"/>
    </source>
</evidence>
<evidence type="ECO:0000256" key="6">
    <source>
        <dbReference type="RuleBase" id="RU361192"/>
    </source>
</evidence>
<dbReference type="Proteomes" id="UP001528920">
    <property type="component" value="Unassembled WGS sequence"/>
</dbReference>
<evidence type="ECO:0000256" key="3">
    <source>
        <dbReference type="ARBA" id="ARBA00012556"/>
    </source>
</evidence>
<organism evidence="7 8">
    <name type="scientific">Paralabilibaculum antarcticum</name>
    <dbReference type="NCBI Taxonomy" id="2912572"/>
    <lineage>
        <taxon>Bacteria</taxon>
        <taxon>Pseudomonadati</taxon>
        <taxon>Bacteroidota</taxon>
        <taxon>Bacteroidia</taxon>
        <taxon>Marinilabiliales</taxon>
        <taxon>Marinifilaceae</taxon>
        <taxon>Paralabilibaculum</taxon>
    </lineage>
</organism>
<proteinExistence type="inferred from homology"/>
<evidence type="ECO:0000256" key="4">
    <source>
        <dbReference type="ARBA" id="ARBA00022801"/>
    </source>
</evidence>
<dbReference type="RefSeq" id="WP_275111563.1">
    <property type="nucleotide sequence ID" value="NZ_JAKJSC010000009.1"/>
</dbReference>
<dbReference type="PANTHER" id="PTHR34983:SF1">
    <property type="entry name" value="ARABINOGALACTAN ENDO-BETA-1,4-GALACTANASE A"/>
    <property type="match status" value="1"/>
</dbReference>
<comment type="caution">
    <text evidence="7">The sequence shown here is derived from an EMBL/GenBank/DDBJ whole genome shotgun (WGS) entry which is preliminary data.</text>
</comment>
<accession>A0ABT5VXU1</accession>